<proteinExistence type="predicted"/>
<dbReference type="VEuPathDB" id="TriTrypDB:LtaPh_3013000"/>
<gene>
    <name evidence="2" type="ORF">LtaPh_3013000</name>
</gene>
<dbReference type="PROSITE" id="PS51184">
    <property type="entry name" value="JMJC"/>
    <property type="match status" value="1"/>
</dbReference>
<evidence type="ECO:0000313" key="3">
    <source>
        <dbReference type="Proteomes" id="UP000419144"/>
    </source>
</evidence>
<feature type="domain" description="JmjC" evidence="1">
    <location>
        <begin position="1"/>
        <end position="47"/>
    </location>
</feature>
<dbReference type="SUPFAM" id="SSF51197">
    <property type="entry name" value="Clavaminate synthase-like"/>
    <property type="match status" value="1"/>
</dbReference>
<dbReference type="InterPro" id="IPR003347">
    <property type="entry name" value="JmjC_dom"/>
</dbReference>
<keyword evidence="3" id="KW-1185">Reference proteome</keyword>
<sequence length="76" mass="8767">MFPEDLLFIPSGWWRQVLNIGQTVVIAHDVCCRLTFPRYVADTNVYTNRTVRKRLQCALRRAGFDELAVQLRISGA</sequence>
<comment type="caution">
    <text evidence="2">The sequence shown here is derived from an EMBL/GenBank/DDBJ whole genome shotgun (WGS) entry which is preliminary data.</text>
</comment>
<dbReference type="EMBL" id="BLBS01000043">
    <property type="protein sequence ID" value="GET90724.1"/>
    <property type="molecule type" value="Genomic_DNA"/>
</dbReference>
<accession>A0A640KNX6</accession>
<name>A0A640KNX6_LEITA</name>
<protein>
    <recommendedName>
        <fullName evidence="1">JmjC domain-containing protein</fullName>
    </recommendedName>
</protein>
<reference evidence="2" key="1">
    <citation type="submission" date="2019-11" db="EMBL/GenBank/DDBJ databases">
        <title>Leishmania tarentolae CDS.</title>
        <authorList>
            <person name="Goto Y."/>
            <person name="Yamagishi J."/>
        </authorList>
    </citation>
    <scope>NUCLEOTIDE SEQUENCE [LARGE SCALE GENOMIC DNA]</scope>
    <source>
        <strain evidence="2">Parrot Tar II</strain>
    </source>
</reference>
<dbReference type="AlphaFoldDB" id="A0A640KNX6"/>
<evidence type="ECO:0000313" key="2">
    <source>
        <dbReference type="EMBL" id="GET90724.1"/>
    </source>
</evidence>
<dbReference type="OrthoDB" id="424465at2759"/>
<dbReference type="Proteomes" id="UP000419144">
    <property type="component" value="Unassembled WGS sequence"/>
</dbReference>
<organism evidence="2 3">
    <name type="scientific">Leishmania tarentolae</name>
    <name type="common">Sauroleishmania tarentolae</name>
    <dbReference type="NCBI Taxonomy" id="5689"/>
    <lineage>
        <taxon>Eukaryota</taxon>
        <taxon>Discoba</taxon>
        <taxon>Euglenozoa</taxon>
        <taxon>Kinetoplastea</taxon>
        <taxon>Metakinetoplastina</taxon>
        <taxon>Trypanosomatida</taxon>
        <taxon>Trypanosomatidae</taxon>
        <taxon>Leishmaniinae</taxon>
        <taxon>Leishmania</taxon>
        <taxon>lizard Leishmania</taxon>
    </lineage>
</organism>
<evidence type="ECO:0000259" key="1">
    <source>
        <dbReference type="PROSITE" id="PS51184"/>
    </source>
</evidence>